<dbReference type="InterPro" id="IPR010699">
    <property type="entry name" value="DUF1275"/>
</dbReference>
<feature type="transmembrane region" description="Helical" evidence="1">
    <location>
        <begin position="179"/>
        <end position="200"/>
    </location>
</feature>
<dbReference type="KEGG" id="bsen:DP114_01695"/>
<sequence>MINHSSSVLLLSQRRLAMALIFIAGYVDVVGYITLSGVFVSFMSGNSTTAGLHLGRGQSEVFAKAVLPVIVFVLGVGVGSRIMHRRHGLRLVLLLQVALLTTFAVISNSVMPISHPRGDSWLILTLTSVFAMGLQNAIVRHIGQDSVGLTYITGMLAALGSHLAAWLDRSEPQARKHISLFISLWLSFIAGATVSSWIALKIGVTLLPPLIMLLVLLILDFRRSTTLA</sequence>
<evidence type="ECO:0000313" key="3">
    <source>
        <dbReference type="Proteomes" id="UP000503129"/>
    </source>
</evidence>
<keyword evidence="1" id="KW-0472">Membrane</keyword>
<feature type="transmembrane region" description="Helical" evidence="1">
    <location>
        <begin position="61"/>
        <end position="83"/>
    </location>
</feature>
<evidence type="ECO:0000256" key="1">
    <source>
        <dbReference type="SAM" id="Phobius"/>
    </source>
</evidence>
<dbReference type="RefSeq" id="WP_169265860.1">
    <property type="nucleotide sequence ID" value="NZ_CAWOXK010000001.1"/>
</dbReference>
<feature type="transmembrane region" description="Helical" evidence="1">
    <location>
        <begin position="206"/>
        <end position="222"/>
    </location>
</feature>
<dbReference type="EMBL" id="CP030118">
    <property type="protein sequence ID" value="QDL06786.1"/>
    <property type="molecule type" value="Genomic_DNA"/>
</dbReference>
<name>A0A856MCT4_9CYAN</name>
<feature type="transmembrane region" description="Helical" evidence="1">
    <location>
        <begin position="89"/>
        <end position="109"/>
    </location>
</feature>
<organism evidence="2 3">
    <name type="scientific">Brasilonema sennae CENA114</name>
    <dbReference type="NCBI Taxonomy" id="415709"/>
    <lineage>
        <taxon>Bacteria</taxon>
        <taxon>Bacillati</taxon>
        <taxon>Cyanobacteriota</taxon>
        <taxon>Cyanophyceae</taxon>
        <taxon>Nostocales</taxon>
        <taxon>Scytonemataceae</taxon>
        <taxon>Brasilonema</taxon>
        <taxon>Bromeliae group (in: Brasilonema)</taxon>
    </lineage>
</organism>
<protein>
    <recommendedName>
        <fullName evidence="4">DUF1275 domain-containing protein</fullName>
    </recommendedName>
</protein>
<dbReference type="Proteomes" id="UP000503129">
    <property type="component" value="Chromosome"/>
</dbReference>
<dbReference type="PANTHER" id="PTHR37314:SF4">
    <property type="entry name" value="UPF0700 TRANSMEMBRANE PROTEIN YOAK"/>
    <property type="match status" value="1"/>
</dbReference>
<proteinExistence type="predicted"/>
<keyword evidence="3" id="KW-1185">Reference proteome</keyword>
<reference evidence="2 3" key="1">
    <citation type="submission" date="2018-06" db="EMBL/GenBank/DDBJ databases">
        <title>Comparative genomics of Brasilonema spp. strains.</title>
        <authorList>
            <person name="Alvarenga D.O."/>
            <person name="Fiore M.F."/>
            <person name="Varani A.M."/>
        </authorList>
    </citation>
    <scope>NUCLEOTIDE SEQUENCE [LARGE SCALE GENOMIC DNA]</scope>
    <source>
        <strain evidence="2 3">CENA114</strain>
    </source>
</reference>
<evidence type="ECO:0008006" key="4">
    <source>
        <dbReference type="Google" id="ProtNLM"/>
    </source>
</evidence>
<keyword evidence="1" id="KW-1133">Transmembrane helix</keyword>
<dbReference type="Pfam" id="PF06912">
    <property type="entry name" value="DUF1275"/>
    <property type="match status" value="1"/>
</dbReference>
<evidence type="ECO:0000313" key="2">
    <source>
        <dbReference type="EMBL" id="QDL06786.1"/>
    </source>
</evidence>
<dbReference type="PANTHER" id="PTHR37314">
    <property type="entry name" value="SLR0142 PROTEIN"/>
    <property type="match status" value="1"/>
</dbReference>
<dbReference type="AlphaFoldDB" id="A0A856MCT4"/>
<feature type="transmembrane region" description="Helical" evidence="1">
    <location>
        <begin position="16"/>
        <end position="40"/>
    </location>
</feature>
<gene>
    <name evidence="2" type="ORF">DP114_01695</name>
</gene>
<keyword evidence="1" id="KW-0812">Transmembrane</keyword>
<accession>A0A856MCT4</accession>
<feature type="transmembrane region" description="Helical" evidence="1">
    <location>
        <begin position="148"/>
        <end position="167"/>
    </location>
</feature>